<protein>
    <recommendedName>
        <fullName evidence="6">SET domain-containing protein</fullName>
    </recommendedName>
</protein>
<feature type="compositionally biased region" description="Gly residues" evidence="5">
    <location>
        <begin position="1139"/>
        <end position="1156"/>
    </location>
</feature>
<gene>
    <name evidence="7" type="ORF">DGAL_LOCUS4691</name>
</gene>
<evidence type="ECO:0000256" key="1">
    <source>
        <dbReference type="ARBA" id="ARBA00022723"/>
    </source>
</evidence>
<feature type="compositionally biased region" description="Polar residues" evidence="5">
    <location>
        <begin position="93"/>
        <end position="103"/>
    </location>
</feature>
<feature type="region of interest" description="Disordered" evidence="5">
    <location>
        <begin position="1173"/>
        <end position="1301"/>
    </location>
</feature>
<feature type="compositionally biased region" description="Polar residues" evidence="5">
    <location>
        <begin position="1460"/>
        <end position="1472"/>
    </location>
</feature>
<evidence type="ECO:0000313" key="8">
    <source>
        <dbReference type="Proteomes" id="UP000789390"/>
    </source>
</evidence>
<dbReference type="EMBL" id="CAKKLH010000079">
    <property type="protein sequence ID" value="CAH0102298.1"/>
    <property type="molecule type" value="Genomic_DNA"/>
</dbReference>
<dbReference type="SMART" id="SM00317">
    <property type="entry name" value="SET"/>
    <property type="match status" value="1"/>
</dbReference>
<dbReference type="InterPro" id="IPR019786">
    <property type="entry name" value="Zinc_finger_PHD-type_CS"/>
</dbReference>
<dbReference type="Pfam" id="PF20826">
    <property type="entry name" value="PHD_5"/>
    <property type="match status" value="1"/>
</dbReference>
<dbReference type="CDD" id="cd15550">
    <property type="entry name" value="PHD_MLL5"/>
    <property type="match status" value="1"/>
</dbReference>
<dbReference type="GO" id="GO:0034967">
    <property type="term" value="C:Set3 complex"/>
    <property type="evidence" value="ECO:0007669"/>
    <property type="project" value="TreeGrafter"/>
</dbReference>
<dbReference type="GO" id="GO:0008270">
    <property type="term" value="F:zinc ion binding"/>
    <property type="evidence" value="ECO:0007669"/>
    <property type="project" value="UniProtKB-KW"/>
</dbReference>
<dbReference type="GO" id="GO:0006325">
    <property type="term" value="P:chromatin organization"/>
    <property type="evidence" value="ECO:0007669"/>
    <property type="project" value="UniProtKB-KW"/>
</dbReference>
<sequence>MDVNEFSIRGDVDCRKPQLVHTSESSNHNGHVSTINLSYQIVLQDHNYGAPHPLHNNESSMHTVQCKQEPSDSHTSSVVPVLHSQRGGIKTLNPRNPSISPQTGRAIKPNGVNSTITKRQRTISGNNSNGLSSNITSPNLVGSRRPGPHEAQKAHNNLPTPPLVPKGAPGFPYAGDLNSHLYASISSEKTTIKEEPRGPSTTNGSSGLSSYLGGWYRGSGGNNAERVRSRSDMRDSFNDDSNDGSLDNSPRMANETDHEGEETETANECEDEEDEQDDVDLDLLGGGRDLNNIDESVTRCICKFGHDDGYMICCDRCSVWQHVDCMNLDRNNIPDEFLCELCQPRRVDRARARAIQYRKRQEFRLTTPPPSSSLDRASATRRERSKDRTKPDDYIDVEKTPKKFQRTYTATSAGPKYSRGGAKGGSSATDRTEKFQRATKRVGQPKWKRRGSEKQEESVPRKRKMFRTKSSSDVIDVGGPSSSATENSPSGGRNHPSGELLLQWIDHYEEAVTNHYSPELRARVAAVRPNGFGGELLSPPSSTPVYRLASKAGGYKTLVAANPIHCGSPVIECRGKYMLASQLRPYKSGDGPVLSGSGASALRPTPHIIFHHLLSSSTDSITPIVEMCVDGRSYGNEARFVWQSCQPNAEIKHKVEKGSVHLFLVAKTDILESEEITVAHDVKNPLPCPYEGCPHMRNKDSGARTGLAPATNPLSVLSPVEVDRKRRRRRTDSTATDASSNITMPNSSLTGPIESPVATPTAPVPNAQTSVPATPPTPCVLPPTPIKRQQRTPSKVSIVVTEGEDSQDDSIILQDEPDGQGTLDNESSSKKKKPLSREERKMEAIMKAFERMEKAQQRRQESIAKTTHRKDPRDDKDDVGDEAETPPSQASGNNATMEKRVIMVQEARTKTFRRGLCRKRGGRMRRSSSGTSICESSRIRMRALSGEVHSGHSATEEESEHGGSSSSPGQPNPGTPGDDPSTIAFKCPKTKKVVFNNWTGDGSELNGNKGDSNDPLGGSNSLSLSVPVCYMRNPNPRSPTRPLRTAHLRYGATTTQQSTPDSKPPYNMILNGCRPSTLASLKSSAGSASPDPHGEGGHSNDENAWTAPLPGSGGPGGSAKKRWLRQAISEETETESPTSGGGGCLGVGGIGPGGIVPGNEVLDHVTPLKKRRLARASLSSETSFTPPSTPTPSNAGVIGSNENVSSESGLQPLMEKDESNVESLSAENSQGAPSEFDDGLTEVNQTQQRQPGGHLNESSDPPTPPLPPTLEVAKASDGLSPPTNGYVSENSQQMWASQPEENVRVQPESNPVAFASADEHVNAAAALTQFHEGSLFHSSSRPTWEFRAPDAQFMRCRNPSDVPDAVTTDVIQEVIREEKPKPIKRKLSILEYRQRKQIAFSDGSDAPTKEERNPNVTLKAQRDSMAEENSDSDPAMSTRTKDPPILAADDSHSKSESTADDSNTNSSYEGDE</sequence>
<reference evidence="7" key="1">
    <citation type="submission" date="2021-11" db="EMBL/GenBank/DDBJ databases">
        <authorList>
            <person name="Schell T."/>
        </authorList>
    </citation>
    <scope>NUCLEOTIDE SEQUENCE</scope>
    <source>
        <strain evidence="7">M5</strain>
    </source>
</reference>
<feature type="region of interest" description="Disordered" evidence="5">
    <location>
        <begin position="912"/>
        <end position="984"/>
    </location>
</feature>
<feature type="compositionally biased region" description="Low complexity" evidence="5">
    <location>
        <begin position="122"/>
        <end position="137"/>
    </location>
</feature>
<feature type="compositionally biased region" description="Polar residues" evidence="5">
    <location>
        <begin position="1242"/>
        <end position="1260"/>
    </location>
</feature>
<feature type="domain" description="SET" evidence="6">
    <location>
        <begin position="541"/>
        <end position="681"/>
    </location>
</feature>
<feature type="compositionally biased region" description="Low complexity" evidence="5">
    <location>
        <begin position="1077"/>
        <end position="1089"/>
    </location>
</feature>
<feature type="region of interest" description="Disordered" evidence="5">
    <location>
        <begin position="1077"/>
        <end position="1161"/>
    </location>
</feature>
<dbReference type="GO" id="GO:0006355">
    <property type="term" value="P:regulation of DNA-templated transcription"/>
    <property type="evidence" value="ECO:0007669"/>
    <property type="project" value="TreeGrafter"/>
</dbReference>
<dbReference type="CDD" id="cd10529">
    <property type="entry name" value="SET_SETD5-like"/>
    <property type="match status" value="1"/>
</dbReference>
<keyword evidence="4" id="KW-0156">Chromatin regulator</keyword>
<dbReference type="InterPro" id="IPR011011">
    <property type="entry name" value="Znf_FYVE_PHD"/>
</dbReference>
<feature type="region of interest" description="Disordered" evidence="5">
    <location>
        <begin position="221"/>
        <end position="279"/>
    </location>
</feature>
<dbReference type="InterPro" id="IPR001214">
    <property type="entry name" value="SET_dom"/>
</dbReference>
<feature type="compositionally biased region" description="Polar residues" evidence="5">
    <location>
        <begin position="1000"/>
        <end position="1010"/>
    </location>
</feature>
<accession>A0A8J2RSY5</accession>
<dbReference type="FunFam" id="3.30.40.10:FF:000150">
    <property type="entry name" value="Inactive histone-lysine N-methyltransferase 2E"/>
    <property type="match status" value="1"/>
</dbReference>
<feature type="compositionally biased region" description="Polar residues" evidence="5">
    <location>
        <begin position="1281"/>
        <end position="1300"/>
    </location>
</feature>
<feature type="compositionally biased region" description="Basic and acidic residues" evidence="5">
    <location>
        <begin position="378"/>
        <end position="401"/>
    </location>
</feature>
<feature type="region of interest" description="Disordered" evidence="5">
    <location>
        <begin position="87"/>
        <end position="169"/>
    </location>
</feature>
<evidence type="ECO:0000256" key="4">
    <source>
        <dbReference type="ARBA" id="ARBA00022853"/>
    </source>
</evidence>
<dbReference type="SMART" id="SM00249">
    <property type="entry name" value="PHD"/>
    <property type="match status" value="1"/>
</dbReference>
<feature type="compositionally biased region" description="Basic and acidic residues" evidence="5">
    <location>
        <begin position="1092"/>
        <end position="1101"/>
    </location>
</feature>
<dbReference type="PROSITE" id="PS50280">
    <property type="entry name" value="SET"/>
    <property type="match status" value="1"/>
</dbReference>
<name>A0A8J2RSY5_9CRUS</name>
<dbReference type="SUPFAM" id="SSF57903">
    <property type="entry name" value="FYVE/PHD zinc finger"/>
    <property type="match status" value="1"/>
</dbReference>
<dbReference type="Gene3D" id="3.30.40.10">
    <property type="entry name" value="Zinc/RING finger domain, C3HC4 (zinc finger)"/>
    <property type="match status" value="1"/>
</dbReference>
<feature type="region of interest" description="Disordered" evidence="5">
    <location>
        <begin position="852"/>
        <end position="900"/>
    </location>
</feature>
<feature type="region of interest" description="Disordered" evidence="5">
    <location>
        <begin position="188"/>
        <end position="209"/>
    </location>
</feature>
<dbReference type="Pfam" id="PF00856">
    <property type="entry name" value="SET"/>
    <property type="match status" value="1"/>
</dbReference>
<dbReference type="InterPro" id="IPR013083">
    <property type="entry name" value="Znf_RING/FYVE/PHD"/>
</dbReference>
<comment type="caution">
    <text evidence="7">The sequence shown here is derived from an EMBL/GenBank/DDBJ whole genome shotgun (WGS) entry which is preliminary data.</text>
</comment>
<feature type="compositionally biased region" description="Polar residues" evidence="5">
    <location>
        <begin position="1200"/>
        <end position="1209"/>
    </location>
</feature>
<dbReference type="PANTHER" id="PTHR46462">
    <property type="entry name" value="UPSET, ISOFORM A"/>
    <property type="match status" value="1"/>
</dbReference>
<dbReference type="GO" id="GO:0008757">
    <property type="term" value="F:S-adenosylmethionine-dependent methyltransferase activity"/>
    <property type="evidence" value="ECO:0007669"/>
    <property type="project" value="UniProtKB-ARBA"/>
</dbReference>
<feature type="region of interest" description="Disordered" evidence="5">
    <location>
        <begin position="697"/>
        <end position="839"/>
    </location>
</feature>
<dbReference type="PANTHER" id="PTHR46462:SF3">
    <property type="entry name" value="UPSET, ISOFORM A"/>
    <property type="match status" value="1"/>
</dbReference>
<keyword evidence="8" id="KW-1185">Reference proteome</keyword>
<feature type="compositionally biased region" description="Pro residues" evidence="5">
    <location>
        <begin position="773"/>
        <end position="785"/>
    </location>
</feature>
<feature type="compositionally biased region" description="Low complexity" evidence="5">
    <location>
        <begin position="756"/>
        <end position="765"/>
    </location>
</feature>
<feature type="compositionally biased region" description="Polar residues" evidence="5">
    <location>
        <begin position="1221"/>
        <end position="1232"/>
    </location>
</feature>
<feature type="compositionally biased region" description="Basic residues" evidence="5">
    <location>
        <begin position="912"/>
        <end position="926"/>
    </location>
</feature>
<dbReference type="Proteomes" id="UP000789390">
    <property type="component" value="Unassembled WGS sequence"/>
</dbReference>
<feature type="compositionally biased region" description="Polar residues" evidence="5">
    <location>
        <begin position="480"/>
        <end position="491"/>
    </location>
</feature>
<feature type="compositionally biased region" description="Polar residues" evidence="5">
    <location>
        <begin position="741"/>
        <end position="750"/>
    </location>
</feature>
<feature type="region of interest" description="Disordered" evidence="5">
    <location>
        <begin position="1397"/>
        <end position="1472"/>
    </location>
</feature>
<dbReference type="GO" id="GO:0008276">
    <property type="term" value="F:protein methyltransferase activity"/>
    <property type="evidence" value="ECO:0007669"/>
    <property type="project" value="UniProtKB-ARBA"/>
</dbReference>
<dbReference type="InterPro" id="IPR001965">
    <property type="entry name" value="Znf_PHD"/>
</dbReference>
<feature type="compositionally biased region" description="Basic and acidic residues" evidence="5">
    <location>
        <begin position="450"/>
        <end position="460"/>
    </location>
</feature>
<evidence type="ECO:0000256" key="2">
    <source>
        <dbReference type="ARBA" id="ARBA00022771"/>
    </source>
</evidence>
<keyword evidence="2" id="KW-0863">Zinc-finger</keyword>
<dbReference type="Gene3D" id="2.170.270.10">
    <property type="entry name" value="SET domain"/>
    <property type="match status" value="1"/>
</dbReference>
<feature type="compositionally biased region" description="Acidic residues" evidence="5">
    <location>
        <begin position="258"/>
        <end position="279"/>
    </location>
</feature>
<evidence type="ECO:0000313" key="7">
    <source>
        <dbReference type="EMBL" id="CAH0102298.1"/>
    </source>
</evidence>
<feature type="region of interest" description="Disordered" evidence="5">
    <location>
        <begin position="360"/>
        <end position="498"/>
    </location>
</feature>
<keyword evidence="3" id="KW-0862">Zinc</keyword>
<evidence type="ECO:0000259" key="6">
    <source>
        <dbReference type="PROSITE" id="PS50280"/>
    </source>
</evidence>
<evidence type="ECO:0000256" key="3">
    <source>
        <dbReference type="ARBA" id="ARBA00022833"/>
    </source>
</evidence>
<dbReference type="InterPro" id="IPR046341">
    <property type="entry name" value="SET_dom_sf"/>
</dbReference>
<feature type="compositionally biased region" description="Low complexity" evidence="5">
    <location>
        <begin position="198"/>
        <end position="209"/>
    </location>
</feature>
<dbReference type="PROSITE" id="PS01359">
    <property type="entry name" value="ZF_PHD_1"/>
    <property type="match status" value="1"/>
</dbReference>
<feature type="compositionally biased region" description="Polar residues" evidence="5">
    <location>
        <begin position="886"/>
        <end position="896"/>
    </location>
</feature>
<proteinExistence type="predicted"/>
<evidence type="ECO:0000256" key="5">
    <source>
        <dbReference type="SAM" id="MobiDB-lite"/>
    </source>
</evidence>
<feature type="compositionally biased region" description="Basic and acidic residues" evidence="5">
    <location>
        <begin position="852"/>
        <end position="862"/>
    </location>
</feature>
<feature type="compositionally biased region" description="Basic and acidic residues" evidence="5">
    <location>
        <begin position="225"/>
        <end position="237"/>
    </location>
</feature>
<keyword evidence="1" id="KW-0479">Metal-binding</keyword>
<feature type="region of interest" description="Disordered" evidence="5">
    <location>
        <begin position="1000"/>
        <end position="1019"/>
    </location>
</feature>
<organism evidence="7 8">
    <name type="scientific">Daphnia galeata</name>
    <dbReference type="NCBI Taxonomy" id="27404"/>
    <lineage>
        <taxon>Eukaryota</taxon>
        <taxon>Metazoa</taxon>
        <taxon>Ecdysozoa</taxon>
        <taxon>Arthropoda</taxon>
        <taxon>Crustacea</taxon>
        <taxon>Branchiopoda</taxon>
        <taxon>Diplostraca</taxon>
        <taxon>Cladocera</taxon>
        <taxon>Anomopoda</taxon>
        <taxon>Daphniidae</taxon>
        <taxon>Daphnia</taxon>
    </lineage>
</organism>
<dbReference type="GO" id="GO:0008170">
    <property type="term" value="F:N-methyltransferase activity"/>
    <property type="evidence" value="ECO:0007669"/>
    <property type="project" value="UniProtKB-ARBA"/>
</dbReference>
<dbReference type="SUPFAM" id="SSF82199">
    <property type="entry name" value="SET domain"/>
    <property type="match status" value="1"/>
</dbReference>
<dbReference type="GO" id="GO:0070210">
    <property type="term" value="C:Rpd3L-Expanded complex"/>
    <property type="evidence" value="ECO:0007669"/>
    <property type="project" value="TreeGrafter"/>
</dbReference>
<dbReference type="OrthoDB" id="1928087at2759"/>
<feature type="compositionally biased region" description="Low complexity" evidence="5">
    <location>
        <begin position="1177"/>
        <end position="1186"/>
    </location>
</feature>